<dbReference type="PROSITE" id="PS51767">
    <property type="entry name" value="PEPTIDASE_A1"/>
    <property type="match status" value="1"/>
</dbReference>
<dbReference type="Gene3D" id="2.40.70.10">
    <property type="entry name" value="Acid Proteases"/>
    <property type="match status" value="2"/>
</dbReference>
<evidence type="ECO:0000256" key="1">
    <source>
        <dbReference type="ARBA" id="ARBA00004239"/>
    </source>
</evidence>
<dbReference type="PANTHER" id="PTHR47965">
    <property type="entry name" value="ASPARTYL PROTEASE-RELATED"/>
    <property type="match status" value="1"/>
</dbReference>
<dbReference type="GO" id="GO:0005576">
    <property type="term" value="C:extracellular region"/>
    <property type="evidence" value="ECO:0007669"/>
    <property type="project" value="UniProtKB-SubCell"/>
</dbReference>
<evidence type="ECO:0000313" key="7">
    <source>
        <dbReference type="Proteomes" id="UP001168098"/>
    </source>
</evidence>
<sequence length="388" mass="40963">MALPLKPLFFFSFVSFVSISYSLLLPVTKDAATLQYVTQIHHGTPLVPIKLVLDLGGPFLWLDCSSGHVSSSNTPILCGSIQCLTAKASDSGHGGGTSTCRLSPENTITGLAAPGELAEDMVAVEGSEMGSRFLFSCAPKPLLKGLASGTVGMLGLGRTRIALPSQLSASVGLHRKFAVCLSSSDGTVFLENEIAGTDVSKSLMYTPLLTGQGPNSEGYFISVKSIRINGRGVSLGTITGGTRLSTVVPYTTMKRSVYDIFTKAYIKAAASMNITRVESMAPFGVCFRSESSEPAVPTIDLVLQSEMVKWRILGKNSMVRVSDEVMCLGFLDGGVDPGSAIVIGGHQLEDNLLEFDLSTSMLGFSSSLSTRESSCSELKLNSISKGSL</sequence>
<dbReference type="GO" id="GO:0005886">
    <property type="term" value="C:plasma membrane"/>
    <property type="evidence" value="ECO:0007669"/>
    <property type="project" value="TreeGrafter"/>
</dbReference>
<dbReference type="FunFam" id="2.40.70.10:FF:000041">
    <property type="entry name" value="Basic 7S globulin"/>
    <property type="match status" value="1"/>
</dbReference>
<dbReference type="Proteomes" id="UP001168098">
    <property type="component" value="Unassembled WGS sequence"/>
</dbReference>
<keyword evidence="4" id="KW-0732">Signal</keyword>
<name>A0AA39A3L3_VITRO</name>
<dbReference type="SUPFAM" id="SSF50630">
    <property type="entry name" value="Acid proteases"/>
    <property type="match status" value="1"/>
</dbReference>
<keyword evidence="3" id="KW-0964">Secreted</keyword>
<reference evidence="6 7" key="1">
    <citation type="journal article" date="2023" name="BMC Biotechnol.">
        <title>Vitis rotundifolia cv Carlos genome sequencing.</title>
        <authorList>
            <person name="Huff M."/>
            <person name="Hulse-Kemp A."/>
            <person name="Scheffler B."/>
            <person name="Youngblood R."/>
            <person name="Simpson S."/>
            <person name="Babiker E."/>
            <person name="Staton M."/>
        </authorList>
    </citation>
    <scope>NUCLEOTIDE SEQUENCE [LARGE SCALE GENOMIC DNA]</scope>
    <source>
        <tissue evidence="6">Leaf</tissue>
    </source>
</reference>
<dbReference type="GO" id="GO:0006508">
    <property type="term" value="P:proteolysis"/>
    <property type="evidence" value="ECO:0007669"/>
    <property type="project" value="InterPro"/>
</dbReference>
<evidence type="ECO:0000259" key="5">
    <source>
        <dbReference type="PROSITE" id="PS51767"/>
    </source>
</evidence>
<dbReference type="EMBL" id="JARBHA010000005">
    <property type="protein sequence ID" value="KAJ9700231.1"/>
    <property type="molecule type" value="Genomic_DNA"/>
</dbReference>
<dbReference type="GO" id="GO:0005794">
    <property type="term" value="C:Golgi apparatus"/>
    <property type="evidence" value="ECO:0007669"/>
    <property type="project" value="TreeGrafter"/>
</dbReference>
<proteinExistence type="inferred from homology"/>
<dbReference type="PANTHER" id="PTHR47965:SF22">
    <property type="entry name" value="EUKARYOTIC ASPARTYL PROTEASE FAMILY PROTEIN"/>
    <property type="match status" value="1"/>
</dbReference>
<feature type="domain" description="Peptidase A1" evidence="5">
    <location>
        <begin position="36"/>
        <end position="365"/>
    </location>
</feature>
<protein>
    <recommendedName>
        <fullName evidence="5">Peptidase A1 domain-containing protein</fullName>
    </recommendedName>
</protein>
<dbReference type="InterPro" id="IPR021109">
    <property type="entry name" value="Peptidase_aspartic_dom_sf"/>
</dbReference>
<dbReference type="InterPro" id="IPR032861">
    <property type="entry name" value="TAXi_N"/>
</dbReference>
<evidence type="ECO:0000256" key="3">
    <source>
        <dbReference type="ARBA" id="ARBA00022525"/>
    </source>
</evidence>
<comment type="similarity">
    <text evidence="2">Belongs to the peptidase A1 family.</text>
</comment>
<dbReference type="InterPro" id="IPR032799">
    <property type="entry name" value="TAXi_C"/>
</dbReference>
<accession>A0AA39A3L3</accession>
<dbReference type="InterPro" id="IPR001461">
    <property type="entry name" value="Aspartic_peptidase_A1"/>
</dbReference>
<evidence type="ECO:0000313" key="6">
    <source>
        <dbReference type="EMBL" id="KAJ9700231.1"/>
    </source>
</evidence>
<dbReference type="Pfam" id="PF14543">
    <property type="entry name" value="TAXi_N"/>
    <property type="match status" value="1"/>
</dbReference>
<dbReference type="GO" id="GO:0004190">
    <property type="term" value="F:aspartic-type endopeptidase activity"/>
    <property type="evidence" value="ECO:0007669"/>
    <property type="project" value="InterPro"/>
</dbReference>
<dbReference type="AlphaFoldDB" id="A0AA39A3L3"/>
<keyword evidence="7" id="KW-1185">Reference proteome</keyword>
<gene>
    <name evidence="6" type="ORF">PVL29_005856</name>
</gene>
<comment type="subcellular location">
    <subcellularLocation>
        <location evidence="1">Secreted</location>
        <location evidence="1">Extracellular space</location>
    </subcellularLocation>
</comment>
<evidence type="ECO:0000256" key="4">
    <source>
        <dbReference type="ARBA" id="ARBA00022729"/>
    </source>
</evidence>
<organism evidence="6 7">
    <name type="scientific">Vitis rotundifolia</name>
    <name type="common">Muscadine grape</name>
    <dbReference type="NCBI Taxonomy" id="103349"/>
    <lineage>
        <taxon>Eukaryota</taxon>
        <taxon>Viridiplantae</taxon>
        <taxon>Streptophyta</taxon>
        <taxon>Embryophyta</taxon>
        <taxon>Tracheophyta</taxon>
        <taxon>Spermatophyta</taxon>
        <taxon>Magnoliopsida</taxon>
        <taxon>eudicotyledons</taxon>
        <taxon>Gunneridae</taxon>
        <taxon>Pentapetalae</taxon>
        <taxon>rosids</taxon>
        <taxon>Vitales</taxon>
        <taxon>Vitaceae</taxon>
        <taxon>Viteae</taxon>
        <taxon>Vitis</taxon>
    </lineage>
</organism>
<evidence type="ECO:0000256" key="2">
    <source>
        <dbReference type="ARBA" id="ARBA00007447"/>
    </source>
</evidence>
<comment type="caution">
    <text evidence="6">The sequence shown here is derived from an EMBL/GenBank/DDBJ whole genome shotgun (WGS) entry which is preliminary data.</text>
</comment>
<dbReference type="InterPro" id="IPR033121">
    <property type="entry name" value="PEPTIDASE_A1"/>
</dbReference>
<dbReference type="Pfam" id="PF14541">
    <property type="entry name" value="TAXi_C"/>
    <property type="match status" value="1"/>
</dbReference>